<feature type="non-terminal residue" evidence="2">
    <location>
        <position position="1"/>
    </location>
</feature>
<dbReference type="InParanoid" id="A0A0D0DD18"/>
<evidence type="ECO:0000313" key="3">
    <source>
        <dbReference type="Proteomes" id="UP000054538"/>
    </source>
</evidence>
<dbReference type="EMBL" id="KN826550">
    <property type="protein sequence ID" value="KIK78559.1"/>
    <property type="molecule type" value="Genomic_DNA"/>
</dbReference>
<reference evidence="3" key="2">
    <citation type="submission" date="2015-01" db="EMBL/GenBank/DDBJ databases">
        <title>Evolutionary Origins and Diversification of the Mycorrhizal Mutualists.</title>
        <authorList>
            <consortium name="DOE Joint Genome Institute"/>
            <consortium name="Mycorrhizal Genomics Consortium"/>
            <person name="Kohler A."/>
            <person name="Kuo A."/>
            <person name="Nagy L.G."/>
            <person name="Floudas D."/>
            <person name="Copeland A."/>
            <person name="Barry K.W."/>
            <person name="Cichocki N."/>
            <person name="Veneault-Fourrey C."/>
            <person name="LaButti K."/>
            <person name="Lindquist E.A."/>
            <person name="Lipzen A."/>
            <person name="Lundell T."/>
            <person name="Morin E."/>
            <person name="Murat C."/>
            <person name="Riley R."/>
            <person name="Ohm R."/>
            <person name="Sun H."/>
            <person name="Tunlid A."/>
            <person name="Henrissat B."/>
            <person name="Grigoriev I.V."/>
            <person name="Hibbett D.S."/>
            <person name="Martin F."/>
        </authorList>
    </citation>
    <scope>NUCLEOTIDE SEQUENCE [LARGE SCALE GENOMIC DNA]</scope>
    <source>
        <strain evidence="3">Ve08.2h10</strain>
    </source>
</reference>
<dbReference type="HOGENOM" id="CLU_018294_9_0_1"/>
<dbReference type="Proteomes" id="UP000054538">
    <property type="component" value="Unassembled WGS sequence"/>
</dbReference>
<protein>
    <recommendedName>
        <fullName evidence="1">DDE-1 domain-containing protein</fullName>
    </recommendedName>
</protein>
<dbReference type="GO" id="GO:0003676">
    <property type="term" value="F:nucleic acid binding"/>
    <property type="evidence" value="ECO:0007669"/>
    <property type="project" value="InterPro"/>
</dbReference>
<sequence>APPDQGIVLKQMLGKKSNKFCITVGFMCNATETEKWPIFYIGKLKQPYCFTNRSTADCGFWYHNNKTAWMDP</sequence>
<evidence type="ECO:0000259" key="1">
    <source>
        <dbReference type="Pfam" id="PF03184"/>
    </source>
</evidence>
<evidence type="ECO:0000313" key="2">
    <source>
        <dbReference type="EMBL" id="KIK78559.1"/>
    </source>
</evidence>
<gene>
    <name evidence="2" type="ORF">PAXRUDRAFT_163679</name>
</gene>
<organism evidence="2 3">
    <name type="scientific">Paxillus rubicundulus Ve08.2h10</name>
    <dbReference type="NCBI Taxonomy" id="930991"/>
    <lineage>
        <taxon>Eukaryota</taxon>
        <taxon>Fungi</taxon>
        <taxon>Dikarya</taxon>
        <taxon>Basidiomycota</taxon>
        <taxon>Agaricomycotina</taxon>
        <taxon>Agaricomycetes</taxon>
        <taxon>Agaricomycetidae</taxon>
        <taxon>Boletales</taxon>
        <taxon>Paxilineae</taxon>
        <taxon>Paxillaceae</taxon>
        <taxon>Paxillus</taxon>
    </lineage>
</organism>
<reference evidence="2 3" key="1">
    <citation type="submission" date="2014-04" db="EMBL/GenBank/DDBJ databases">
        <authorList>
            <consortium name="DOE Joint Genome Institute"/>
            <person name="Kuo A."/>
            <person name="Kohler A."/>
            <person name="Jargeat P."/>
            <person name="Nagy L.G."/>
            <person name="Floudas D."/>
            <person name="Copeland A."/>
            <person name="Barry K.W."/>
            <person name="Cichocki N."/>
            <person name="Veneault-Fourrey C."/>
            <person name="LaButti K."/>
            <person name="Lindquist E.A."/>
            <person name="Lipzen A."/>
            <person name="Lundell T."/>
            <person name="Morin E."/>
            <person name="Murat C."/>
            <person name="Sun H."/>
            <person name="Tunlid A."/>
            <person name="Henrissat B."/>
            <person name="Grigoriev I.V."/>
            <person name="Hibbett D.S."/>
            <person name="Martin F."/>
            <person name="Nordberg H.P."/>
            <person name="Cantor M.N."/>
            <person name="Hua S.X."/>
        </authorList>
    </citation>
    <scope>NUCLEOTIDE SEQUENCE [LARGE SCALE GENOMIC DNA]</scope>
    <source>
        <strain evidence="2 3">Ve08.2h10</strain>
    </source>
</reference>
<dbReference type="InterPro" id="IPR004875">
    <property type="entry name" value="DDE_SF_endonuclease_dom"/>
</dbReference>
<keyword evidence="3" id="KW-1185">Reference proteome</keyword>
<name>A0A0D0DD18_9AGAM</name>
<feature type="domain" description="DDE-1" evidence="1">
    <location>
        <begin position="22"/>
        <end position="71"/>
    </location>
</feature>
<accession>A0A0D0DD18</accession>
<proteinExistence type="predicted"/>
<dbReference type="OrthoDB" id="2618249at2759"/>
<dbReference type="AlphaFoldDB" id="A0A0D0DD18"/>
<dbReference type="Pfam" id="PF03184">
    <property type="entry name" value="DDE_1"/>
    <property type="match status" value="1"/>
</dbReference>